<accession>G8YNL3</accession>
<evidence type="ECO:0000256" key="3">
    <source>
        <dbReference type="ARBA" id="ARBA00022989"/>
    </source>
</evidence>
<keyword evidence="2 5" id="KW-0812">Transmembrane</keyword>
<dbReference type="InterPro" id="IPR007667">
    <property type="entry name" value="Hypoxia_induced_domain"/>
</dbReference>
<keyword evidence="4 5" id="KW-0472">Membrane</keyword>
<dbReference type="InParanoid" id="G8YNL3"/>
<evidence type="ECO:0000313" key="8">
    <source>
        <dbReference type="Proteomes" id="UP000005222"/>
    </source>
</evidence>
<dbReference type="PANTHER" id="PTHR28018">
    <property type="entry name" value="RESPIRATORY SUPERCOMPLEX FACTOR 2, MITOCHONDRIAL"/>
    <property type="match status" value="1"/>
</dbReference>
<evidence type="ECO:0000259" key="6">
    <source>
        <dbReference type="PROSITE" id="PS51503"/>
    </source>
</evidence>
<protein>
    <submittedName>
        <fullName evidence="7">Piso0_001603 protein</fullName>
    </submittedName>
</protein>
<keyword evidence="3 5" id="KW-1133">Transmembrane helix</keyword>
<sequence>MKILSDEERNAHWNTVLYEGAKGTLIGLGVSYGLVSYLKKKHPIRYGQFNTSIKACLWSMPPVALGAFYADDGSVKFDEKQHRSVYFKEKEREQLERWDKLSWNDKAFVKVNDNKYKIIIGSWAASLYGSWKLVNRDKYMTGAQKAVQARVYAQAITVVLLLGTILLSMHEKELQKNAPAEIPEWQRVLDEQASKNKSITPSK</sequence>
<dbReference type="InterPro" id="IPR040153">
    <property type="entry name" value="Rcf2"/>
</dbReference>
<dbReference type="eggNOG" id="ENOG502QT50">
    <property type="taxonomic scope" value="Eukaryota"/>
</dbReference>
<name>G8YNL3_PICSO</name>
<dbReference type="GO" id="GO:0005739">
    <property type="term" value="C:mitochondrion"/>
    <property type="evidence" value="ECO:0007669"/>
    <property type="project" value="UniProtKB-SubCell"/>
</dbReference>
<reference evidence="7 8" key="1">
    <citation type="journal article" date="2012" name="G3 (Bethesda)">
        <title>Pichia sorbitophila, an interspecies yeast hybrid reveals early steps of genome resolution following polyploidization.</title>
        <authorList>
            <person name="Leh Louis V."/>
            <person name="Despons L."/>
            <person name="Friedrich A."/>
            <person name="Martin T."/>
            <person name="Durrens P."/>
            <person name="Casaregola S."/>
            <person name="Neuveglise C."/>
            <person name="Fairhead C."/>
            <person name="Marck C."/>
            <person name="Cruz J.A."/>
            <person name="Straub M.L."/>
            <person name="Kugler V."/>
            <person name="Sacerdot C."/>
            <person name="Uzunov Z."/>
            <person name="Thierry A."/>
            <person name="Weiss S."/>
            <person name="Bleykasten C."/>
            <person name="De Montigny J."/>
            <person name="Jacques N."/>
            <person name="Jung P."/>
            <person name="Lemaire M."/>
            <person name="Mallet S."/>
            <person name="Morel G."/>
            <person name="Richard G.F."/>
            <person name="Sarkar A."/>
            <person name="Savel G."/>
            <person name="Schacherer J."/>
            <person name="Seret M.L."/>
            <person name="Talla E."/>
            <person name="Samson G."/>
            <person name="Jubin C."/>
            <person name="Poulain J."/>
            <person name="Vacherie B."/>
            <person name="Barbe V."/>
            <person name="Pelletier E."/>
            <person name="Sherman D.J."/>
            <person name="Westhof E."/>
            <person name="Weissenbach J."/>
            <person name="Baret P.V."/>
            <person name="Wincker P."/>
            <person name="Gaillardin C."/>
            <person name="Dujon B."/>
            <person name="Souciet J.L."/>
        </authorList>
    </citation>
    <scope>NUCLEOTIDE SEQUENCE [LARGE SCALE GENOMIC DNA]</scope>
    <source>
        <strain evidence="8">ATCC MYA-4447 / BCRC 22081 / CBS 7064 / NBRC 10061 / NRRL Y-12695</strain>
    </source>
</reference>
<dbReference type="PANTHER" id="PTHR28018:SF3">
    <property type="entry name" value="RESPIRATORY SUPERCOMPLEX FACTOR 2, MITOCHONDRIAL"/>
    <property type="match status" value="1"/>
</dbReference>
<comment type="subcellular location">
    <subcellularLocation>
        <location evidence="1">Mitochondrion</location>
    </subcellularLocation>
</comment>
<evidence type="ECO:0000256" key="4">
    <source>
        <dbReference type="ARBA" id="ARBA00023136"/>
    </source>
</evidence>
<evidence type="ECO:0000256" key="5">
    <source>
        <dbReference type="SAM" id="Phobius"/>
    </source>
</evidence>
<dbReference type="FunCoup" id="G8YNL3">
    <property type="interactions" value="125"/>
</dbReference>
<evidence type="ECO:0000256" key="1">
    <source>
        <dbReference type="ARBA" id="ARBA00004173"/>
    </source>
</evidence>
<keyword evidence="8" id="KW-1185">Reference proteome</keyword>
<feature type="transmembrane region" description="Helical" evidence="5">
    <location>
        <begin position="151"/>
        <end position="169"/>
    </location>
</feature>
<feature type="domain" description="HIG1" evidence="6">
    <location>
        <begin position="88"/>
        <end position="179"/>
    </location>
</feature>
<dbReference type="AlphaFoldDB" id="G8YNL3"/>
<dbReference type="STRING" id="559304.G8YNL3"/>
<dbReference type="GO" id="GO:0033617">
    <property type="term" value="P:mitochondrial respiratory chain complex IV assembly"/>
    <property type="evidence" value="ECO:0007669"/>
    <property type="project" value="TreeGrafter"/>
</dbReference>
<dbReference type="OrthoDB" id="1915122at2759"/>
<dbReference type="Pfam" id="PF04588">
    <property type="entry name" value="HIG_1_N"/>
    <property type="match status" value="1"/>
</dbReference>
<evidence type="ECO:0000256" key="2">
    <source>
        <dbReference type="ARBA" id="ARBA00022692"/>
    </source>
</evidence>
<dbReference type="HOGENOM" id="CLU_079101_3_0_1"/>
<dbReference type="PROSITE" id="PS51503">
    <property type="entry name" value="HIG1"/>
    <property type="match status" value="1"/>
</dbReference>
<proteinExistence type="predicted"/>
<dbReference type="EMBL" id="FO082055">
    <property type="protein sequence ID" value="CCE79531.1"/>
    <property type="molecule type" value="Genomic_DNA"/>
</dbReference>
<dbReference type="Proteomes" id="UP000005222">
    <property type="component" value="Chromosome E"/>
</dbReference>
<gene>
    <name evidence="7" type="primary">Piso0_001603</name>
    <name evidence="7" type="ORF">GNLVRS01_PISO0E08672g</name>
</gene>
<feature type="transmembrane region" description="Helical" evidence="5">
    <location>
        <begin position="20"/>
        <end position="38"/>
    </location>
</feature>
<organism evidence="7 8">
    <name type="scientific">Pichia sorbitophila (strain ATCC MYA-4447 / BCRC 22081 / CBS 7064 / NBRC 10061 / NRRL Y-12695)</name>
    <name type="common">Hybrid yeast</name>
    <dbReference type="NCBI Taxonomy" id="559304"/>
    <lineage>
        <taxon>Eukaryota</taxon>
        <taxon>Fungi</taxon>
        <taxon>Dikarya</taxon>
        <taxon>Ascomycota</taxon>
        <taxon>Saccharomycotina</taxon>
        <taxon>Pichiomycetes</taxon>
        <taxon>Debaryomycetaceae</taxon>
        <taxon>Millerozyma</taxon>
    </lineage>
</organism>
<dbReference type="OMA" id="LWMDMVE"/>
<evidence type="ECO:0000313" key="7">
    <source>
        <dbReference type="EMBL" id="CCE79531.1"/>
    </source>
</evidence>